<dbReference type="AlphaFoldDB" id="A0A0L8GR49"/>
<dbReference type="InterPro" id="IPR000210">
    <property type="entry name" value="BTB/POZ_dom"/>
</dbReference>
<dbReference type="PROSITE" id="PS50088">
    <property type="entry name" value="ANK_REPEAT"/>
    <property type="match status" value="1"/>
</dbReference>
<dbReference type="InterPro" id="IPR044515">
    <property type="entry name" value="ABTB1"/>
</dbReference>
<dbReference type="CDD" id="cd18296">
    <property type="entry name" value="BTB2_POZ_ABTB1_BPOZ1"/>
    <property type="match status" value="1"/>
</dbReference>
<dbReference type="OMA" id="EGARCIY"/>
<feature type="domain" description="BTB" evidence="4">
    <location>
        <begin position="272"/>
        <end position="343"/>
    </location>
</feature>
<name>A0A0L8GR49_OCTBM</name>
<dbReference type="EMBL" id="KQ420752">
    <property type="protein sequence ID" value="KOF79458.1"/>
    <property type="molecule type" value="Genomic_DNA"/>
</dbReference>
<gene>
    <name evidence="5" type="ORF">OCBIM_22029451mg</name>
</gene>
<dbReference type="Pfam" id="PF00651">
    <property type="entry name" value="BTB"/>
    <property type="match status" value="2"/>
</dbReference>
<dbReference type="InterPro" id="IPR036770">
    <property type="entry name" value="Ankyrin_rpt-contain_sf"/>
</dbReference>
<feature type="domain" description="BTB" evidence="4">
    <location>
        <begin position="115"/>
        <end position="182"/>
    </location>
</feature>
<dbReference type="OrthoDB" id="684045at2759"/>
<dbReference type="CDD" id="cd18497">
    <property type="entry name" value="BACK_ABTB1_BPOZ"/>
    <property type="match status" value="1"/>
</dbReference>
<dbReference type="SUPFAM" id="SSF48403">
    <property type="entry name" value="Ankyrin repeat"/>
    <property type="match status" value="1"/>
</dbReference>
<keyword evidence="2 3" id="KW-0040">ANK repeat</keyword>
<dbReference type="SUPFAM" id="SSF54695">
    <property type="entry name" value="POZ domain"/>
    <property type="match status" value="2"/>
</dbReference>
<dbReference type="Gene3D" id="3.30.710.10">
    <property type="entry name" value="Potassium Channel Kv1.1, Chain A"/>
    <property type="match status" value="2"/>
</dbReference>
<accession>A0A0L8GR49</accession>
<dbReference type="SMART" id="SM00225">
    <property type="entry name" value="BTB"/>
    <property type="match status" value="2"/>
</dbReference>
<proteinExistence type="predicted"/>
<protein>
    <recommendedName>
        <fullName evidence="4">BTB domain-containing protein</fullName>
    </recommendedName>
</protein>
<dbReference type="InterPro" id="IPR002110">
    <property type="entry name" value="Ankyrin_rpt"/>
</dbReference>
<dbReference type="InterPro" id="IPR011333">
    <property type="entry name" value="SKP1/BTB/POZ_sf"/>
</dbReference>
<evidence type="ECO:0000256" key="3">
    <source>
        <dbReference type="PROSITE-ProRule" id="PRU00023"/>
    </source>
</evidence>
<dbReference type="Gene3D" id="1.25.40.20">
    <property type="entry name" value="Ankyrin repeat-containing domain"/>
    <property type="match status" value="1"/>
</dbReference>
<dbReference type="Gene3D" id="1.25.40.420">
    <property type="match status" value="1"/>
</dbReference>
<dbReference type="Pfam" id="PF12796">
    <property type="entry name" value="Ank_2"/>
    <property type="match status" value="1"/>
</dbReference>
<dbReference type="SMART" id="SM00248">
    <property type="entry name" value="ANK"/>
    <property type="match status" value="2"/>
</dbReference>
<dbReference type="GO" id="GO:0005737">
    <property type="term" value="C:cytoplasm"/>
    <property type="evidence" value="ECO:0007669"/>
    <property type="project" value="TreeGrafter"/>
</dbReference>
<dbReference type="PANTHER" id="PTHR46231:SF1">
    <property type="entry name" value="ANKYRIN REPEAT AND BTB_POZ DOMAIN-CONTAINING PROTEIN 1"/>
    <property type="match status" value="1"/>
</dbReference>
<evidence type="ECO:0000256" key="1">
    <source>
        <dbReference type="ARBA" id="ARBA00022737"/>
    </source>
</evidence>
<dbReference type="STRING" id="37653.A0A0L8GR49"/>
<dbReference type="PROSITE" id="PS50297">
    <property type="entry name" value="ANK_REP_REGION"/>
    <property type="match status" value="1"/>
</dbReference>
<dbReference type="GO" id="GO:0000151">
    <property type="term" value="C:ubiquitin ligase complex"/>
    <property type="evidence" value="ECO:0007669"/>
    <property type="project" value="TreeGrafter"/>
</dbReference>
<reference evidence="5" key="1">
    <citation type="submission" date="2015-07" db="EMBL/GenBank/DDBJ databases">
        <title>MeaNS - Measles Nucleotide Surveillance Program.</title>
        <authorList>
            <person name="Tran T."/>
            <person name="Druce J."/>
        </authorList>
    </citation>
    <scope>NUCLEOTIDE SEQUENCE</scope>
    <source>
        <strain evidence="5">UCB-OBI-ISO-001</strain>
        <tissue evidence="5">Gonad</tissue>
    </source>
</reference>
<dbReference type="PANTHER" id="PTHR46231">
    <property type="entry name" value="ANKYRIN REPEAT AND BTB/POZ DOMAIN-CONTAINING PROTEIN 1"/>
    <property type="match status" value="1"/>
</dbReference>
<dbReference type="KEGG" id="obi:106875244"/>
<keyword evidence="1" id="KW-0677">Repeat</keyword>
<evidence type="ECO:0000313" key="5">
    <source>
        <dbReference type="EMBL" id="KOF79458.1"/>
    </source>
</evidence>
<feature type="repeat" description="ANK" evidence="3">
    <location>
        <begin position="35"/>
        <end position="60"/>
    </location>
</feature>
<organism evidence="5">
    <name type="scientific">Octopus bimaculoides</name>
    <name type="common">California two-spotted octopus</name>
    <dbReference type="NCBI Taxonomy" id="37653"/>
    <lineage>
        <taxon>Eukaryota</taxon>
        <taxon>Metazoa</taxon>
        <taxon>Spiralia</taxon>
        <taxon>Lophotrochozoa</taxon>
        <taxon>Mollusca</taxon>
        <taxon>Cephalopoda</taxon>
        <taxon>Coleoidea</taxon>
        <taxon>Octopodiformes</taxon>
        <taxon>Octopoda</taxon>
        <taxon>Incirrata</taxon>
        <taxon>Octopodidae</taxon>
        <taxon>Octopus</taxon>
    </lineage>
</organism>
<sequence length="475" mass="55212">MDVEQLFLSCRIGDLKTVEYLVDEKDVEINIHDKWDSTPLYYACLCGHIDVVYFLLTRGAKCERNTFDGERCLYGALNNEIRNLLKSFKVITAKILQRNIFDEYLQRLQEDITFSDIIFYVHGVRFSAHRAVLSSRCSYFAELFNTKWKKKSDVNLNHQLIYPQAFKALLEHLYTDTSEISVDYVDDYVRLARHCKLDALEDAISRNLRKLYTYVSSKPSIKITTITVECESATKNLQTDFLKLANATQPHELGSWPIRELPFDPEYPSMFADIGFIVEGYRFLGHKCILSTRTDYFKVLLTDHFNESENSEGIPFLSLHEVSALVFQQIMYFIYTDSCELSESNVFDVLYTADIYLLPGLKRQCANFMSKNLEVQQIVSVLKVARLFNLYRLQNQCAEYMATNLAKVIQLPDFAELVQEDAHSVKERQETDSIEIIDNVRYYLTNFVQTFSDLQETKDKLLLIDQLLEELDLNG</sequence>
<evidence type="ECO:0000256" key="2">
    <source>
        <dbReference type="ARBA" id="ARBA00023043"/>
    </source>
</evidence>
<dbReference type="PROSITE" id="PS50097">
    <property type="entry name" value="BTB"/>
    <property type="match status" value="2"/>
</dbReference>
<evidence type="ECO:0000259" key="4">
    <source>
        <dbReference type="PROSITE" id="PS50097"/>
    </source>
</evidence>